<sequence length="514" mass="58106">MPGSLTAMKHLSDSSESKGPEITDLPSLAEDENDIFRKALISGTHFPQPLKTRLIELYDENITAKILRAARTCLENNSSLAVYPEYVPQSGPDAGKYYCREADFWTCGFFPGSVYSLIERFIKFPQSTNSKNNKSLILKELQRLGEIWSEPIHKMGLRTDTHDMSFIIQPSMRPRWELFHDERALSTILTAAESLYSRYNPTLGAIRSWDQLTQNGVNITSMDEDFLVIIDSMCNLDLLYYAAAHTGKKAFSTAATTHAHKLLRAHLRHETGKFSCREGYDGPLFSTVHVTNFDPRTGDLKETRTGQGYAKDSTWARGQAWGILGYAQTFQWTGQEEFLTASRGLAEYFLLRLERSPSCVEQKQNIYKPDEYKSSSRTCGRFVPLWDWDAPIDETNPLRDSSAGVIAANGMLILAQSLISLGEYTQGLRYLDSALLIVEDTLAFSLAQKSSISIENNHVSVQDVRSDISFDAILKNATANFNAQDHRRYWDHGLVYGDYYLIEFGNRLLRMGLV</sequence>
<name>A0A9W9P4Q3_PENCI</name>
<dbReference type="PANTHER" id="PTHR36845:SF1">
    <property type="entry name" value="HYDROLASE, PUTATIVE (AFU_ORTHOLOGUE AFUA_7G05090)-RELATED"/>
    <property type="match status" value="1"/>
</dbReference>
<feature type="compositionally biased region" description="Basic and acidic residues" evidence="3">
    <location>
        <begin position="10"/>
        <end position="21"/>
    </location>
</feature>
<evidence type="ECO:0000313" key="5">
    <source>
        <dbReference type="Proteomes" id="UP001147733"/>
    </source>
</evidence>
<dbReference type="GO" id="GO:0000272">
    <property type="term" value="P:polysaccharide catabolic process"/>
    <property type="evidence" value="ECO:0007669"/>
    <property type="project" value="TreeGrafter"/>
</dbReference>
<dbReference type="GO" id="GO:0052757">
    <property type="term" value="F:chondroitin hydrolase activity"/>
    <property type="evidence" value="ECO:0007669"/>
    <property type="project" value="TreeGrafter"/>
</dbReference>
<dbReference type="Proteomes" id="UP001147733">
    <property type="component" value="Unassembled WGS sequence"/>
</dbReference>
<comment type="caution">
    <text evidence="4">The sequence shown here is derived from an EMBL/GenBank/DDBJ whole genome shotgun (WGS) entry which is preliminary data.</text>
</comment>
<dbReference type="SUPFAM" id="SSF48208">
    <property type="entry name" value="Six-hairpin glycosidases"/>
    <property type="match status" value="1"/>
</dbReference>
<dbReference type="GeneID" id="81382350"/>
<evidence type="ECO:0000313" key="4">
    <source>
        <dbReference type="EMBL" id="KAJ5235095.1"/>
    </source>
</evidence>
<evidence type="ECO:0000256" key="2">
    <source>
        <dbReference type="ARBA" id="ARBA00038358"/>
    </source>
</evidence>
<dbReference type="InterPro" id="IPR052369">
    <property type="entry name" value="UG_Glycosaminoglycan_Hydrolase"/>
</dbReference>
<comment type="similarity">
    <text evidence="2">Belongs to the glycosyl hydrolase 88 family.</text>
</comment>
<dbReference type="FunFam" id="1.50.10.10:FF:000048">
    <property type="entry name" value="Unsaturated chondroitin disaccharide hydrolase"/>
    <property type="match status" value="1"/>
</dbReference>
<dbReference type="InterPro" id="IPR008928">
    <property type="entry name" value="6-hairpin_glycosidase_sf"/>
</dbReference>
<dbReference type="AlphaFoldDB" id="A0A9W9P4Q3"/>
<keyword evidence="1" id="KW-0378">Hydrolase</keyword>
<gene>
    <name evidence="4" type="ORF">N7469_004263</name>
</gene>
<reference evidence="4" key="1">
    <citation type="submission" date="2022-11" db="EMBL/GenBank/DDBJ databases">
        <authorList>
            <person name="Petersen C."/>
        </authorList>
    </citation>
    <scope>NUCLEOTIDE SEQUENCE</scope>
    <source>
        <strain evidence="4">IBT 23319</strain>
    </source>
</reference>
<protein>
    <recommendedName>
        <fullName evidence="6">Unsaturated glucuronyl hydrolase</fullName>
    </recommendedName>
</protein>
<dbReference type="OrthoDB" id="2317065at2759"/>
<evidence type="ECO:0000256" key="3">
    <source>
        <dbReference type="SAM" id="MobiDB-lite"/>
    </source>
</evidence>
<keyword evidence="5" id="KW-1185">Reference proteome</keyword>
<proteinExistence type="inferred from homology"/>
<dbReference type="PANTHER" id="PTHR36845">
    <property type="entry name" value="HYDROLASE, PUTATIVE (AFU_ORTHOLOGUE AFUA_7G05090)-RELATED"/>
    <property type="match status" value="1"/>
</dbReference>
<organism evidence="4 5">
    <name type="scientific">Penicillium citrinum</name>
    <dbReference type="NCBI Taxonomy" id="5077"/>
    <lineage>
        <taxon>Eukaryota</taxon>
        <taxon>Fungi</taxon>
        <taxon>Dikarya</taxon>
        <taxon>Ascomycota</taxon>
        <taxon>Pezizomycotina</taxon>
        <taxon>Eurotiomycetes</taxon>
        <taxon>Eurotiomycetidae</taxon>
        <taxon>Eurotiales</taxon>
        <taxon>Aspergillaceae</taxon>
        <taxon>Penicillium</taxon>
    </lineage>
</organism>
<dbReference type="RefSeq" id="XP_056502595.1">
    <property type="nucleotide sequence ID" value="XM_056643183.1"/>
</dbReference>
<dbReference type="InterPro" id="IPR012341">
    <property type="entry name" value="6hp_glycosidase-like_sf"/>
</dbReference>
<reference evidence="4" key="2">
    <citation type="journal article" date="2023" name="IMA Fungus">
        <title>Comparative genomic study of the Penicillium genus elucidates a diverse pangenome and 15 lateral gene transfer events.</title>
        <authorList>
            <person name="Petersen C."/>
            <person name="Sorensen T."/>
            <person name="Nielsen M.R."/>
            <person name="Sondergaard T.E."/>
            <person name="Sorensen J.L."/>
            <person name="Fitzpatrick D.A."/>
            <person name="Frisvad J.C."/>
            <person name="Nielsen K.L."/>
        </authorList>
    </citation>
    <scope>NUCLEOTIDE SEQUENCE</scope>
    <source>
        <strain evidence="4">IBT 23319</strain>
    </source>
</reference>
<feature type="region of interest" description="Disordered" evidence="3">
    <location>
        <begin position="1"/>
        <end position="25"/>
    </location>
</feature>
<dbReference type="EMBL" id="JAPQKT010000003">
    <property type="protein sequence ID" value="KAJ5235095.1"/>
    <property type="molecule type" value="Genomic_DNA"/>
</dbReference>
<evidence type="ECO:0000256" key="1">
    <source>
        <dbReference type="ARBA" id="ARBA00022801"/>
    </source>
</evidence>
<accession>A0A9W9P4Q3</accession>
<dbReference type="Gene3D" id="1.50.10.10">
    <property type="match status" value="1"/>
</dbReference>
<evidence type="ECO:0008006" key="6">
    <source>
        <dbReference type="Google" id="ProtNLM"/>
    </source>
</evidence>